<organism evidence="1 2">
    <name type="scientific">Devosia algicola</name>
    <dbReference type="NCBI Taxonomy" id="3026418"/>
    <lineage>
        <taxon>Bacteria</taxon>
        <taxon>Pseudomonadati</taxon>
        <taxon>Pseudomonadota</taxon>
        <taxon>Alphaproteobacteria</taxon>
        <taxon>Hyphomicrobiales</taxon>
        <taxon>Devosiaceae</taxon>
        <taxon>Devosia</taxon>
    </lineage>
</organism>
<keyword evidence="2" id="KW-1185">Reference proteome</keyword>
<gene>
    <name evidence="1" type="ORF">PSQ19_04500</name>
</gene>
<dbReference type="Proteomes" id="UP001220530">
    <property type="component" value="Chromosome"/>
</dbReference>
<accession>A0ABY7YR77</accession>
<proteinExistence type="predicted"/>
<dbReference type="RefSeq" id="WP_282219784.1">
    <property type="nucleotide sequence ID" value="NZ_CP118246.1"/>
</dbReference>
<sequence>MPGVAWAQTDPVAQDRLYASDPAACSLLESKGVAAFEEMDFTTLSFIQGIQSLDFHCSFFDIKTKPGNAFTLVSTVCETPGENYPDMLAIGRYNDDTIQVTSMSDSMFAQLGGADPGEAEANPLPPGVTLYHRCENLSELPR</sequence>
<name>A0ABY7YR77_9HYPH</name>
<protein>
    <submittedName>
        <fullName evidence="1">Uncharacterized protein</fullName>
    </submittedName>
</protein>
<evidence type="ECO:0000313" key="2">
    <source>
        <dbReference type="Proteomes" id="UP001220530"/>
    </source>
</evidence>
<evidence type="ECO:0000313" key="1">
    <source>
        <dbReference type="EMBL" id="WDR03390.1"/>
    </source>
</evidence>
<dbReference type="EMBL" id="CP118246">
    <property type="protein sequence ID" value="WDR03390.1"/>
    <property type="molecule type" value="Genomic_DNA"/>
</dbReference>
<reference evidence="1 2" key="1">
    <citation type="submission" date="2023-02" db="EMBL/GenBank/DDBJ databases">
        <title>Devosia algicola sp. nov., isolated from the phycosphere of marine algae.</title>
        <authorList>
            <person name="Kim J.M."/>
            <person name="Lee J.K."/>
            <person name="Choi B.J."/>
            <person name="Bayburt H."/>
            <person name="Jeon C.O."/>
        </authorList>
    </citation>
    <scope>NUCLEOTIDE SEQUENCE [LARGE SCALE GENOMIC DNA]</scope>
    <source>
        <strain evidence="1 2">G20-9</strain>
    </source>
</reference>